<reference evidence="1" key="1">
    <citation type="submission" date="2023-11" db="EMBL/GenBank/DDBJ databases">
        <title>Genome assemblies of two species of porcelain crab, Petrolisthes cinctipes and Petrolisthes manimaculis (Anomura: Porcellanidae).</title>
        <authorList>
            <person name="Angst P."/>
        </authorList>
    </citation>
    <scope>NUCLEOTIDE SEQUENCE</scope>
    <source>
        <strain evidence="1">PB745_02</strain>
        <tissue evidence="1">Gill</tissue>
    </source>
</reference>
<comment type="caution">
    <text evidence="1">The sequence shown here is derived from an EMBL/GenBank/DDBJ whole genome shotgun (WGS) entry which is preliminary data.</text>
</comment>
<sequence length="91" mass="10180">MGEYATMYSLKRHYNVSVVMNKIFKKKIKPIFLNISLPDMPASAGHLEGKVVWTPVKNIASRVNYAPIELAASGLLGPRTFIMTGEFTFTM</sequence>
<dbReference type="AlphaFoldDB" id="A0AAE1QJC5"/>
<evidence type="ECO:0000313" key="1">
    <source>
        <dbReference type="EMBL" id="KAK4327781.1"/>
    </source>
</evidence>
<gene>
    <name evidence="1" type="ORF">Pmani_001764</name>
</gene>
<proteinExistence type="predicted"/>
<name>A0AAE1QJC5_9EUCA</name>
<organism evidence="1 2">
    <name type="scientific">Petrolisthes manimaculis</name>
    <dbReference type="NCBI Taxonomy" id="1843537"/>
    <lineage>
        <taxon>Eukaryota</taxon>
        <taxon>Metazoa</taxon>
        <taxon>Ecdysozoa</taxon>
        <taxon>Arthropoda</taxon>
        <taxon>Crustacea</taxon>
        <taxon>Multicrustacea</taxon>
        <taxon>Malacostraca</taxon>
        <taxon>Eumalacostraca</taxon>
        <taxon>Eucarida</taxon>
        <taxon>Decapoda</taxon>
        <taxon>Pleocyemata</taxon>
        <taxon>Anomura</taxon>
        <taxon>Galatheoidea</taxon>
        <taxon>Porcellanidae</taxon>
        <taxon>Petrolisthes</taxon>
    </lineage>
</organism>
<dbReference type="Proteomes" id="UP001292094">
    <property type="component" value="Unassembled WGS sequence"/>
</dbReference>
<evidence type="ECO:0000313" key="2">
    <source>
        <dbReference type="Proteomes" id="UP001292094"/>
    </source>
</evidence>
<keyword evidence="2" id="KW-1185">Reference proteome</keyword>
<dbReference type="EMBL" id="JAWZYT010000126">
    <property type="protein sequence ID" value="KAK4327781.1"/>
    <property type="molecule type" value="Genomic_DNA"/>
</dbReference>
<protein>
    <submittedName>
        <fullName evidence="1">Uncharacterized protein</fullName>
    </submittedName>
</protein>
<accession>A0AAE1QJC5</accession>